<feature type="compositionally biased region" description="Gly residues" evidence="1">
    <location>
        <begin position="263"/>
        <end position="276"/>
    </location>
</feature>
<protein>
    <submittedName>
        <fullName evidence="2">Uncharacterized protein</fullName>
    </submittedName>
</protein>
<dbReference type="Proteomes" id="UP001165080">
    <property type="component" value="Unassembled WGS sequence"/>
</dbReference>
<evidence type="ECO:0000313" key="3">
    <source>
        <dbReference type="Proteomes" id="UP001165080"/>
    </source>
</evidence>
<feature type="compositionally biased region" description="Gly residues" evidence="1">
    <location>
        <begin position="603"/>
        <end position="615"/>
    </location>
</feature>
<feature type="region of interest" description="Disordered" evidence="1">
    <location>
        <begin position="228"/>
        <end position="276"/>
    </location>
</feature>
<keyword evidence="3" id="KW-1185">Reference proteome</keyword>
<feature type="compositionally biased region" description="Low complexity" evidence="1">
    <location>
        <begin position="115"/>
        <end position="131"/>
    </location>
</feature>
<feature type="compositionally biased region" description="Gly residues" evidence="1">
    <location>
        <begin position="514"/>
        <end position="526"/>
    </location>
</feature>
<name>A0A9W6F311_9CHLO</name>
<gene>
    <name evidence="2" type="primary">PLEST006215</name>
    <name evidence="2" type="ORF">PLESTB_000906600</name>
</gene>
<feature type="compositionally biased region" description="Low complexity" evidence="1">
    <location>
        <begin position="725"/>
        <end position="745"/>
    </location>
</feature>
<feature type="compositionally biased region" description="Acidic residues" evidence="1">
    <location>
        <begin position="623"/>
        <end position="635"/>
    </location>
</feature>
<dbReference type="AlphaFoldDB" id="A0A9W6F311"/>
<evidence type="ECO:0000256" key="1">
    <source>
        <dbReference type="SAM" id="MobiDB-lite"/>
    </source>
</evidence>
<accession>A0A9W6F311</accession>
<proteinExistence type="predicted"/>
<feature type="region of interest" description="Disordered" evidence="1">
    <location>
        <begin position="702"/>
        <end position="745"/>
    </location>
</feature>
<feature type="region of interest" description="Disordered" evidence="1">
    <location>
        <begin position="59"/>
        <end position="85"/>
    </location>
</feature>
<feature type="region of interest" description="Disordered" evidence="1">
    <location>
        <begin position="506"/>
        <end position="550"/>
    </location>
</feature>
<feature type="region of interest" description="Disordered" evidence="1">
    <location>
        <begin position="97"/>
        <end position="144"/>
    </location>
</feature>
<organism evidence="2 3">
    <name type="scientific">Pleodorina starrii</name>
    <dbReference type="NCBI Taxonomy" id="330485"/>
    <lineage>
        <taxon>Eukaryota</taxon>
        <taxon>Viridiplantae</taxon>
        <taxon>Chlorophyta</taxon>
        <taxon>core chlorophytes</taxon>
        <taxon>Chlorophyceae</taxon>
        <taxon>CS clade</taxon>
        <taxon>Chlamydomonadales</taxon>
        <taxon>Volvocaceae</taxon>
        <taxon>Pleodorina</taxon>
    </lineage>
</organism>
<comment type="caution">
    <text evidence="2">The sequence shown here is derived from an EMBL/GenBank/DDBJ whole genome shotgun (WGS) entry which is preliminary data.</text>
</comment>
<sequence>MLEPLAGPVANLFELLAEAPVAWLPESEARAAHAENSPGSPVLEELTQQLTHAVATTLIPPGEEEEPASTPAATGDGSVEGEREQLQDLHLAPATALEPGQLPTSGQPSVSHRLPAPAAQPAAAPAHASAPSGEHHVRGGDVGRPPRHLIGACSVVAVVPKALAKARLGALRQAAAAAAAGDDQQDQQQQQQRVLQRPWEDFELCWYAQAAVVCQPEAPAGAATEQAATAGGCAGGRRRGRRGAGASDTRGGDGGEEDAVAGNGDGGGGTSAGGGGGGASRMARLCFAQQGAPAGISEPAERGVRRAAWDEYGMKLQELSCGSDGRGVLLYGHTNGLQSGDAPPWSLTHLVLGLFLDTRPLQALEAQLALLGDYRPLPRRLAQLAPALEAQLVRAAVAGALAEAKAQLHAAVATHGSVAGGGGGGGGDAFQTGSFLMGRLETRLNVAVPVVADALASIIRRAYNPNLAPYACRLLDCQAGALADALYGKLYDNITEAAAAQEVAKARRKRGRGGDAAGDGDGGGDGDAAAAEDDGAVDSRPQQPQGPVITGHGEFLILEGDVGEEGEAAEEDWGWEGCGGGGDEDGVAQRGGLATHGSAWGEYGMGAAGEGGGWAGDEREPYGAEEERDAAEVEAEAEAEWAAWAGAGEEGWGPEEAAEMEAAAAGLGSAPAVTRRGAAGLCGSRSRTWDPVAAAAVACSQAARGGGGGGGECAPVQDRSRWPSQRQQQQQQQQHHPQQQRPKHAVAAVGALLGVQPLRTVVVAEGGDGEDDDDDWAF</sequence>
<feature type="region of interest" description="Disordered" evidence="1">
    <location>
        <begin position="598"/>
        <end position="635"/>
    </location>
</feature>
<reference evidence="2 3" key="1">
    <citation type="journal article" date="2023" name="Commun. Biol.">
        <title>Reorganization of the ancestral sex-determining regions during the evolution of trioecy in Pleodorina starrii.</title>
        <authorList>
            <person name="Takahashi K."/>
            <person name="Suzuki S."/>
            <person name="Kawai-Toyooka H."/>
            <person name="Yamamoto K."/>
            <person name="Hamaji T."/>
            <person name="Ootsuki R."/>
            <person name="Yamaguchi H."/>
            <person name="Kawachi M."/>
            <person name="Higashiyama T."/>
            <person name="Nozaki H."/>
        </authorList>
    </citation>
    <scope>NUCLEOTIDE SEQUENCE [LARGE SCALE GENOMIC DNA]</scope>
    <source>
        <strain evidence="2 3">NIES-4479</strain>
    </source>
</reference>
<dbReference type="EMBL" id="BRXU01000011">
    <property type="protein sequence ID" value="GLC54793.1"/>
    <property type="molecule type" value="Genomic_DNA"/>
</dbReference>
<evidence type="ECO:0000313" key="2">
    <source>
        <dbReference type="EMBL" id="GLC54793.1"/>
    </source>
</evidence>